<organism evidence="1 2">
    <name type="scientific">Desulfotignum phosphitoxidans DSM 13687</name>
    <dbReference type="NCBI Taxonomy" id="1286635"/>
    <lineage>
        <taxon>Bacteria</taxon>
        <taxon>Pseudomonadati</taxon>
        <taxon>Thermodesulfobacteriota</taxon>
        <taxon>Desulfobacteria</taxon>
        <taxon>Desulfobacterales</taxon>
        <taxon>Desulfobacteraceae</taxon>
        <taxon>Desulfotignum</taxon>
    </lineage>
</organism>
<accession>S0G1T0</accession>
<name>S0G1T0_9BACT</name>
<dbReference type="EMBL" id="APJX01000010">
    <property type="protein sequence ID" value="EMS78122.1"/>
    <property type="molecule type" value="Genomic_DNA"/>
</dbReference>
<sequence length="101" mass="11473">MCNKRIKYALVFGVLLSVFLITGMSQAGGPFRDVLFQTFCSSLPYQEKVGCNGYLQYRIQRGRDRDKALELCVWGCGQVLIDPVKIEDCRKGCRTTNQKDN</sequence>
<reference evidence="1 2" key="1">
    <citation type="journal article" date="2013" name="Genome Announc.">
        <title>Draft Genome Sequence of Desulfotignum phosphitoxidans DSM 13687 Strain FiPS-3.</title>
        <authorList>
            <person name="Poehlein A."/>
            <person name="Daniel R."/>
            <person name="Simeonova D.D."/>
        </authorList>
    </citation>
    <scope>NUCLEOTIDE SEQUENCE [LARGE SCALE GENOMIC DNA]</scope>
    <source>
        <strain evidence="1 2">DSM 13687</strain>
    </source>
</reference>
<proteinExistence type="predicted"/>
<evidence type="ECO:0000313" key="1">
    <source>
        <dbReference type="EMBL" id="EMS78122.1"/>
    </source>
</evidence>
<dbReference type="AlphaFoldDB" id="S0G1T0"/>
<evidence type="ECO:0000313" key="2">
    <source>
        <dbReference type="Proteomes" id="UP000014216"/>
    </source>
</evidence>
<dbReference type="Proteomes" id="UP000014216">
    <property type="component" value="Unassembled WGS sequence"/>
</dbReference>
<protein>
    <submittedName>
        <fullName evidence="1">Uncharacterized protein</fullName>
    </submittedName>
</protein>
<comment type="caution">
    <text evidence="1">The sequence shown here is derived from an EMBL/GenBank/DDBJ whole genome shotgun (WGS) entry which is preliminary data.</text>
</comment>
<keyword evidence="2" id="KW-1185">Reference proteome</keyword>
<gene>
    <name evidence="1" type="ORF">Dpo_10c01160</name>
</gene>